<dbReference type="GO" id="GO:0004553">
    <property type="term" value="F:hydrolase activity, hydrolyzing O-glycosyl compounds"/>
    <property type="evidence" value="ECO:0007669"/>
    <property type="project" value="InterPro"/>
</dbReference>
<dbReference type="AlphaFoldDB" id="A0A7X1E4K6"/>
<keyword evidence="1" id="KW-0378">Hydrolase</keyword>
<accession>A0A7X1E4K6</accession>
<comment type="caution">
    <text evidence="3">The sequence shown here is derived from an EMBL/GenBank/DDBJ whole genome shotgun (WGS) entry which is preliminary data.</text>
</comment>
<dbReference type="InterPro" id="IPR013785">
    <property type="entry name" value="Aldolase_TIM"/>
</dbReference>
<dbReference type="EMBL" id="JACHVA010000101">
    <property type="protein sequence ID" value="MBC2602645.1"/>
    <property type="molecule type" value="Genomic_DNA"/>
</dbReference>
<gene>
    <name evidence="3" type="ORF">H5P30_12755</name>
</gene>
<dbReference type="PROSITE" id="PS00512">
    <property type="entry name" value="ALPHA_GALACTOSIDASE"/>
    <property type="match status" value="1"/>
</dbReference>
<sequence length="688" mass="78926">MKEERTRGIASWGGGKLTLGNDCFEESWSLVSDGFLQPTALRRVDGPEWSGKEESTTSSDSLWKAEFRCERQCLHPCAIEAFVVTLRLESRVDSRHWRIFRFQVYPGLAGSILEVFGPGVEESLEKYGQGISSMEVREADGVEIRPNGRLDVSLPDEILPPLVLKQRHCTLRQIEFVDQTDHHADFVCEREWMMHPSEKALPLRTNVICLEQNRAENAGEGILWVLLAPLRHVREPWSPPYDFLISFEVESLKVRALGLGYPMARLTYRGGRVGAAFELQKLQRVLHEWDPSRDGLIVSNTWGDRAAASHLNEAFLRREIEAARALGVEVVQIDDGWQKGETVNTVKDPQAGVWNGFWAADPDFWKPHPERFPDGLRPVVDAAEAAELELGLWFAPDSSSDFQNWEKDAEVLLALWRELGVRHFKLDAVKLRSRLAEQRFHQLCDYVLACSQGKVLFDFDATAERRPTYWGRLSGGPMFLENRYTDFGNYYPHQTLRALWDLTRYGFLPSRLRLEFLNSDRNEDRYPSDDPLAPKHWPASYQLATVLPTSPLAWFEMSEITAARRDEWGQLLACWKPHRIAFQRGEILAIGERPNGFSWCGFLSYDLKSEGAPLYAFVFRELAQNEEFEFDLPSVWRLAPRALGAVEQIAGNAQVSVSSAERIRIKLPEQRDFSILRWSIEKRKELYE</sequence>
<dbReference type="Proteomes" id="UP000525652">
    <property type="component" value="Unassembled WGS sequence"/>
</dbReference>
<dbReference type="InterPro" id="IPR000111">
    <property type="entry name" value="Glyco_hydro_27/36_CS"/>
</dbReference>
<dbReference type="Gene3D" id="3.20.20.70">
    <property type="entry name" value="Aldolase class I"/>
    <property type="match status" value="1"/>
</dbReference>
<proteinExistence type="predicted"/>
<dbReference type="InterPro" id="IPR017853">
    <property type="entry name" value="GH"/>
</dbReference>
<dbReference type="SUPFAM" id="SSF51445">
    <property type="entry name" value="(Trans)glycosidases"/>
    <property type="match status" value="1"/>
</dbReference>
<evidence type="ECO:0000313" key="3">
    <source>
        <dbReference type="EMBL" id="MBC2602645.1"/>
    </source>
</evidence>
<reference evidence="3 4" key="1">
    <citation type="submission" date="2020-07" db="EMBL/GenBank/DDBJ databases">
        <authorList>
            <person name="Feng X."/>
        </authorList>
    </citation>
    <scope>NUCLEOTIDE SEQUENCE [LARGE SCALE GENOMIC DNA]</scope>
    <source>
        <strain evidence="3 4">JCM14086</strain>
    </source>
</reference>
<organism evidence="3 4">
    <name type="scientific">Puniceicoccus vermicola</name>
    <dbReference type="NCBI Taxonomy" id="388746"/>
    <lineage>
        <taxon>Bacteria</taxon>
        <taxon>Pseudomonadati</taxon>
        <taxon>Verrucomicrobiota</taxon>
        <taxon>Opitutia</taxon>
        <taxon>Puniceicoccales</taxon>
        <taxon>Puniceicoccaceae</taxon>
        <taxon>Puniceicoccus</taxon>
    </lineage>
</organism>
<protein>
    <submittedName>
        <fullName evidence="3">Alpha-galactosidase</fullName>
    </submittedName>
</protein>
<name>A0A7X1E4K6_9BACT</name>
<keyword evidence="4" id="KW-1185">Reference proteome</keyword>
<dbReference type="GO" id="GO:0005975">
    <property type="term" value="P:carbohydrate metabolic process"/>
    <property type="evidence" value="ECO:0007669"/>
    <property type="project" value="InterPro"/>
</dbReference>
<evidence type="ECO:0000313" key="4">
    <source>
        <dbReference type="Proteomes" id="UP000525652"/>
    </source>
</evidence>
<keyword evidence="2" id="KW-0326">Glycosidase</keyword>
<evidence type="ECO:0000256" key="2">
    <source>
        <dbReference type="ARBA" id="ARBA00023295"/>
    </source>
</evidence>
<dbReference type="RefSeq" id="WP_185693311.1">
    <property type="nucleotide sequence ID" value="NZ_JACHVA010000101.1"/>
</dbReference>
<evidence type="ECO:0000256" key="1">
    <source>
        <dbReference type="ARBA" id="ARBA00022801"/>
    </source>
</evidence>